<sequence length="285" mass="32185">MLALLIAFQDKLIYVPRAPGLPREYPFDPTRLSLAFEDVWLTAADGVKLHCWYVPFQQGTGASGPAPAGKVPTVLWLQENAGNMAYRLMFVKPLLRYCRCNVLMVMYRGYGASEGSPSEWGLKMDADAALDYLIGREQDVDPKNIAVFGRSLGGAVAIDLVSRHQEKVRALIVENTFTCIPDMAAEKFPFLKAVGMRRGGLLSGLVRHPWDNLGKIGKIKIPMLMLASTKDEMVPFTQMQALYKEVRHQNTCTFFPMVAHHMTAYEECRNEYWPAVKYFFDEYLS</sequence>
<proteinExistence type="predicted"/>
<dbReference type="PANTHER" id="PTHR12277:SF81">
    <property type="entry name" value="PROTEIN ABHD13"/>
    <property type="match status" value="1"/>
</dbReference>
<gene>
    <name evidence="2" type="ORF">PCOR1465_LOCUS1647</name>
    <name evidence="3" type="ORF">PCOR1465_LOCUS1648</name>
</gene>
<dbReference type="GO" id="GO:0006508">
    <property type="term" value="P:proteolysis"/>
    <property type="evidence" value="ECO:0007669"/>
    <property type="project" value="InterPro"/>
</dbReference>
<dbReference type="SUPFAM" id="SSF53474">
    <property type="entry name" value="alpha/beta-Hydrolases"/>
    <property type="match status" value="1"/>
</dbReference>
<dbReference type="GO" id="GO:0008236">
    <property type="term" value="F:serine-type peptidase activity"/>
    <property type="evidence" value="ECO:0007669"/>
    <property type="project" value="InterPro"/>
</dbReference>
<dbReference type="Pfam" id="PF00326">
    <property type="entry name" value="Peptidase_S9"/>
    <property type="match status" value="1"/>
</dbReference>
<dbReference type="PANTHER" id="PTHR12277">
    <property type="entry name" value="ALPHA/BETA HYDROLASE DOMAIN-CONTAINING PROTEIN"/>
    <property type="match status" value="1"/>
</dbReference>
<dbReference type="Gene3D" id="3.40.50.1820">
    <property type="entry name" value="alpha/beta hydrolase"/>
    <property type="match status" value="1"/>
</dbReference>
<accession>A0A6T5V2H7</accession>
<evidence type="ECO:0000259" key="1">
    <source>
        <dbReference type="Pfam" id="PF00326"/>
    </source>
</evidence>
<organism evidence="2">
    <name type="scientific">Phaeocystis cordata</name>
    <dbReference type="NCBI Taxonomy" id="118079"/>
    <lineage>
        <taxon>Eukaryota</taxon>
        <taxon>Haptista</taxon>
        <taxon>Haptophyta</taxon>
        <taxon>Prymnesiophyceae</taxon>
        <taxon>Phaeocystales</taxon>
        <taxon>Phaeocystaceae</taxon>
        <taxon>Phaeocystis</taxon>
    </lineage>
</organism>
<dbReference type="GO" id="GO:0008474">
    <property type="term" value="F:palmitoyl-(protein) hydrolase activity"/>
    <property type="evidence" value="ECO:0007669"/>
    <property type="project" value="TreeGrafter"/>
</dbReference>
<name>A0A6T5V2H7_9EUKA</name>
<dbReference type="AlphaFoldDB" id="A0A6T5V2H7"/>
<feature type="domain" description="Peptidase S9 prolyl oligopeptidase catalytic" evidence="1">
    <location>
        <begin position="127"/>
        <end position="284"/>
    </location>
</feature>
<dbReference type="GO" id="GO:0016020">
    <property type="term" value="C:membrane"/>
    <property type="evidence" value="ECO:0007669"/>
    <property type="project" value="TreeGrafter"/>
</dbReference>
<dbReference type="InterPro" id="IPR001375">
    <property type="entry name" value="Peptidase_S9_cat"/>
</dbReference>
<protein>
    <recommendedName>
        <fullName evidence="1">Peptidase S9 prolyl oligopeptidase catalytic domain-containing protein</fullName>
    </recommendedName>
</protein>
<dbReference type="EMBL" id="HBFZ01002598">
    <property type="protein sequence ID" value="CAD8988859.1"/>
    <property type="molecule type" value="Transcribed_RNA"/>
</dbReference>
<dbReference type="EMBL" id="HBFZ01002597">
    <property type="protein sequence ID" value="CAD8988858.1"/>
    <property type="molecule type" value="Transcribed_RNA"/>
</dbReference>
<reference evidence="2" key="1">
    <citation type="submission" date="2021-01" db="EMBL/GenBank/DDBJ databases">
        <authorList>
            <person name="Corre E."/>
            <person name="Pelletier E."/>
            <person name="Niang G."/>
            <person name="Scheremetjew M."/>
            <person name="Finn R."/>
            <person name="Kale V."/>
            <person name="Holt S."/>
            <person name="Cochrane G."/>
            <person name="Meng A."/>
            <person name="Brown T."/>
            <person name="Cohen L."/>
        </authorList>
    </citation>
    <scope>NUCLEOTIDE SEQUENCE</scope>
    <source>
        <strain evidence="2">RCC1383</strain>
    </source>
</reference>
<dbReference type="InterPro" id="IPR029058">
    <property type="entry name" value="AB_hydrolase_fold"/>
</dbReference>
<evidence type="ECO:0000313" key="3">
    <source>
        <dbReference type="EMBL" id="CAD8988859.1"/>
    </source>
</evidence>
<evidence type="ECO:0000313" key="2">
    <source>
        <dbReference type="EMBL" id="CAD8988858.1"/>
    </source>
</evidence>